<dbReference type="EMBL" id="JBHTJR010000057">
    <property type="protein sequence ID" value="MFD0994228.1"/>
    <property type="molecule type" value="Genomic_DNA"/>
</dbReference>
<feature type="transmembrane region" description="Helical" evidence="1">
    <location>
        <begin position="45"/>
        <end position="66"/>
    </location>
</feature>
<name>A0ABW3JVT7_9FLAO</name>
<accession>A0ABW3JVT7</accession>
<dbReference type="RefSeq" id="WP_386109284.1">
    <property type="nucleotide sequence ID" value="NZ_JBHTJR010000057.1"/>
</dbReference>
<keyword evidence="1" id="KW-1133">Transmembrane helix</keyword>
<keyword evidence="3" id="KW-1185">Reference proteome</keyword>
<dbReference type="InterPro" id="IPR008537">
    <property type="entry name" value="DUF819"/>
</dbReference>
<feature type="transmembrane region" description="Helical" evidence="1">
    <location>
        <begin position="12"/>
        <end position="33"/>
    </location>
</feature>
<reference evidence="3" key="1">
    <citation type="journal article" date="2019" name="Int. J. Syst. Evol. Microbiol.">
        <title>The Global Catalogue of Microorganisms (GCM) 10K type strain sequencing project: providing services to taxonomists for standard genome sequencing and annotation.</title>
        <authorList>
            <consortium name="The Broad Institute Genomics Platform"/>
            <consortium name="The Broad Institute Genome Sequencing Center for Infectious Disease"/>
            <person name="Wu L."/>
            <person name="Ma J."/>
        </authorList>
    </citation>
    <scope>NUCLEOTIDE SEQUENCE [LARGE SCALE GENOMIC DNA]</scope>
    <source>
        <strain evidence="3">CCUG 60527</strain>
    </source>
</reference>
<proteinExistence type="predicted"/>
<feature type="transmembrane region" description="Helical" evidence="1">
    <location>
        <begin position="118"/>
        <end position="138"/>
    </location>
</feature>
<keyword evidence="1" id="KW-0472">Membrane</keyword>
<organism evidence="2 3">
    <name type="scientific">Tenacibaculum geojense</name>
    <dbReference type="NCBI Taxonomy" id="915352"/>
    <lineage>
        <taxon>Bacteria</taxon>
        <taxon>Pseudomonadati</taxon>
        <taxon>Bacteroidota</taxon>
        <taxon>Flavobacteriia</taxon>
        <taxon>Flavobacteriales</taxon>
        <taxon>Flavobacteriaceae</taxon>
        <taxon>Tenacibaculum</taxon>
    </lineage>
</organism>
<evidence type="ECO:0000313" key="2">
    <source>
        <dbReference type="EMBL" id="MFD0994228.1"/>
    </source>
</evidence>
<dbReference type="Proteomes" id="UP001597062">
    <property type="component" value="Unassembled WGS sequence"/>
</dbReference>
<feature type="transmembrane region" description="Helical" evidence="1">
    <location>
        <begin position="437"/>
        <end position="460"/>
    </location>
</feature>
<feature type="transmembrane region" description="Helical" evidence="1">
    <location>
        <begin position="349"/>
        <end position="366"/>
    </location>
</feature>
<feature type="transmembrane region" description="Helical" evidence="1">
    <location>
        <begin position="219"/>
        <end position="243"/>
    </location>
</feature>
<gene>
    <name evidence="2" type="ORF">ACFQ1U_13555</name>
</gene>
<keyword evidence="1" id="KW-0812">Transmembrane</keyword>
<evidence type="ECO:0000313" key="3">
    <source>
        <dbReference type="Proteomes" id="UP001597062"/>
    </source>
</evidence>
<protein>
    <submittedName>
        <fullName evidence="2">DUF819 domain-containing protein</fullName>
    </submittedName>
</protein>
<dbReference type="PANTHER" id="PTHR34289">
    <property type="entry name" value="PROTEIN, PUTATIVE (DUF819)-RELATED"/>
    <property type="match status" value="1"/>
</dbReference>
<feature type="transmembrane region" description="Helical" evidence="1">
    <location>
        <begin position="319"/>
        <end position="337"/>
    </location>
</feature>
<feature type="transmembrane region" description="Helical" evidence="1">
    <location>
        <begin position="406"/>
        <end position="431"/>
    </location>
</feature>
<comment type="caution">
    <text evidence="2">The sequence shown here is derived from an EMBL/GenBank/DDBJ whole genome shotgun (WGS) entry which is preliminary data.</text>
</comment>
<evidence type="ECO:0000256" key="1">
    <source>
        <dbReference type="SAM" id="Phobius"/>
    </source>
</evidence>
<sequence length="464" mass="50179">MNISEINNDIPVFASDTIIFGVLCVILSGIFYTSNHPKFSKFYKIVPALLLCYFVPSIFSSLGLIADKWIDVNATITHLQSIYNNLEGVTNLKSLKNYINTNNIPASEYSKFIGGSKIYYIASRFLLPASLVLLTLSIDLKGVFKLGPKALIMFLTATLGVMIGGPLAIVFFNFVAPDILINVQGTELWKGLSTVAGSWIGGSANQLAMKEQWEVSDSLFSIMAVVDVLVAEVWMAFLLLGVANSDKVDKWLKADNSAITTLKNKMEKFTQETAKVTTFYDLILLTGIAFGITSVGHWIGDNLGSWIKNNAPALVDFGLGSSFFWLIIIATSFGVILSFTKIRNFEGAGASKIGSLFIYILVASIGMKMNLNAIVENISLFAIGFVWMIIHVGLLFLVAKIIRAPYFFLAVGSKANIGGAASAPVVAGAFHPSLAPVGVLLAVLGYALGTYGAYACAIFMKWVS</sequence>
<feature type="transmembrane region" description="Helical" evidence="1">
    <location>
        <begin position="150"/>
        <end position="172"/>
    </location>
</feature>
<feature type="transmembrane region" description="Helical" evidence="1">
    <location>
        <begin position="278"/>
        <end position="299"/>
    </location>
</feature>
<feature type="transmembrane region" description="Helical" evidence="1">
    <location>
        <begin position="378"/>
        <end position="399"/>
    </location>
</feature>
<dbReference type="Pfam" id="PF05684">
    <property type="entry name" value="DUF819"/>
    <property type="match status" value="1"/>
</dbReference>
<dbReference type="PANTHER" id="PTHR34289:SF8">
    <property type="entry name" value="DUF819 DOMAIN-CONTAINING PROTEIN"/>
    <property type="match status" value="1"/>
</dbReference>